<keyword evidence="2" id="KW-1185">Reference proteome</keyword>
<organism evidence="1 2">
    <name type="scientific">Roseobacter fucihabitans</name>
    <dbReference type="NCBI Taxonomy" id="1537242"/>
    <lineage>
        <taxon>Bacteria</taxon>
        <taxon>Pseudomonadati</taxon>
        <taxon>Pseudomonadota</taxon>
        <taxon>Alphaproteobacteria</taxon>
        <taxon>Rhodobacterales</taxon>
        <taxon>Roseobacteraceae</taxon>
        <taxon>Roseobacter</taxon>
    </lineage>
</organism>
<proteinExistence type="predicted"/>
<gene>
    <name evidence="1" type="ORF">ROLI_028810</name>
</gene>
<evidence type="ECO:0000313" key="1">
    <source>
        <dbReference type="EMBL" id="WVX49786.1"/>
    </source>
</evidence>
<protein>
    <submittedName>
        <fullName evidence="1">Uncharacterized protein</fullName>
    </submittedName>
</protein>
<name>A0ABZ2BUQ4_9RHOB</name>
<reference evidence="2" key="1">
    <citation type="submission" date="2024-01" db="EMBL/GenBank/DDBJ databases">
        <title>Roseobacter fucihabitans sp. nov., isolated from the brown alga Fucus spiralis.</title>
        <authorList>
            <person name="Hahnke S."/>
            <person name="Berger M."/>
            <person name="Schlingloff A."/>
            <person name="Athale I."/>
            <person name="Neumann-Schaal M."/>
            <person name="Adenaya A."/>
            <person name="Poehlein A."/>
            <person name="Daniel R."/>
            <person name="Pertersen J."/>
            <person name="Brinkhoff T."/>
        </authorList>
    </citation>
    <scope>NUCLEOTIDE SEQUENCE [LARGE SCALE GENOMIC DNA]</scope>
    <source>
        <strain evidence="2">B14</strain>
    </source>
</reference>
<evidence type="ECO:0000313" key="2">
    <source>
        <dbReference type="Proteomes" id="UP001318682"/>
    </source>
</evidence>
<sequence length="44" mass="4744">MGAVIEGSALWRVWCSCADALLTALDLAQLFICAQKLFGTTELL</sequence>
<accession>A0ABZ2BUQ4</accession>
<dbReference type="EMBL" id="CP143423">
    <property type="protein sequence ID" value="WVX49786.1"/>
    <property type="molecule type" value="Genomic_DNA"/>
</dbReference>
<dbReference type="Proteomes" id="UP001318682">
    <property type="component" value="Chromosome"/>
</dbReference>